<dbReference type="SFLD" id="SFLDG01136">
    <property type="entry name" value="C1.6:_Phosphoserine_Phosphatas"/>
    <property type="match status" value="1"/>
</dbReference>
<reference evidence="11 12" key="1">
    <citation type="submission" date="2019-02" db="EMBL/GenBank/DDBJ databases">
        <title>Deep-cultivation of Planctomycetes and their phenomic and genomic characterization uncovers novel biology.</title>
        <authorList>
            <person name="Wiegand S."/>
            <person name="Jogler M."/>
            <person name="Boedeker C."/>
            <person name="Pinto D."/>
            <person name="Vollmers J."/>
            <person name="Rivas-Marin E."/>
            <person name="Kohn T."/>
            <person name="Peeters S.H."/>
            <person name="Heuer A."/>
            <person name="Rast P."/>
            <person name="Oberbeckmann S."/>
            <person name="Bunk B."/>
            <person name="Jeske O."/>
            <person name="Meyerdierks A."/>
            <person name="Storesund J.E."/>
            <person name="Kallscheuer N."/>
            <person name="Luecker S."/>
            <person name="Lage O.M."/>
            <person name="Pohl T."/>
            <person name="Merkel B.J."/>
            <person name="Hornburger P."/>
            <person name="Mueller R.-W."/>
            <person name="Bruemmer F."/>
            <person name="Labrenz M."/>
            <person name="Spormann A.M."/>
            <person name="Op Den Camp H."/>
            <person name="Overmann J."/>
            <person name="Amann R."/>
            <person name="Jetten M.S.M."/>
            <person name="Mascher T."/>
            <person name="Medema M.H."/>
            <person name="Devos D.P."/>
            <person name="Kaster A.-K."/>
            <person name="Ovreas L."/>
            <person name="Rohde M."/>
            <person name="Galperin M.Y."/>
            <person name="Jogler C."/>
        </authorList>
    </citation>
    <scope>NUCLEOTIDE SEQUENCE [LARGE SCALE GENOMIC DNA]</scope>
    <source>
        <strain evidence="11 12">Pla52o</strain>
    </source>
</reference>
<dbReference type="Pfam" id="PF08282">
    <property type="entry name" value="Hydrolase_3"/>
    <property type="match status" value="1"/>
</dbReference>
<dbReference type="InterPro" id="IPR010023">
    <property type="entry name" value="KdsC_fam"/>
</dbReference>
<comment type="cofactor">
    <cofactor evidence="2">
        <name>Mg(2+)</name>
        <dbReference type="ChEBI" id="CHEBI:18420"/>
    </cofactor>
</comment>
<dbReference type="EMBL" id="SJPT01000004">
    <property type="protein sequence ID" value="TWU22914.1"/>
    <property type="molecule type" value="Genomic_DNA"/>
</dbReference>
<comment type="subunit">
    <text evidence="6">Homotetramer.</text>
</comment>
<evidence type="ECO:0000256" key="9">
    <source>
        <dbReference type="ARBA" id="ARBA00022801"/>
    </source>
</evidence>
<dbReference type="InterPro" id="IPR029044">
    <property type="entry name" value="Nucleotide-diphossugar_trans"/>
</dbReference>
<dbReference type="Pfam" id="PF02348">
    <property type="entry name" value="CTP_transf_3"/>
    <property type="match status" value="1"/>
</dbReference>
<evidence type="ECO:0000256" key="2">
    <source>
        <dbReference type="ARBA" id="ARBA00001946"/>
    </source>
</evidence>
<dbReference type="NCBIfam" id="TIGR01662">
    <property type="entry name" value="HAD-SF-IIIA"/>
    <property type="match status" value="1"/>
</dbReference>
<proteinExistence type="inferred from homology"/>
<evidence type="ECO:0000256" key="5">
    <source>
        <dbReference type="ARBA" id="ARBA00010726"/>
    </source>
</evidence>
<comment type="similarity">
    <text evidence="4">Belongs to the KdsC family.</text>
</comment>
<dbReference type="SFLD" id="SFLDG01138">
    <property type="entry name" value="C1.6.2:_Deoxy-d-mannose-octulo"/>
    <property type="match status" value="1"/>
</dbReference>
<dbReference type="InterPro" id="IPR050793">
    <property type="entry name" value="CMP-NeuNAc_synthase"/>
</dbReference>
<keyword evidence="8" id="KW-0479">Metal-binding</keyword>
<comment type="catalytic activity">
    <reaction evidence="1">
        <text>an N-acylneuraminate + CTP = a CMP-N-acyl-beta-neuraminate + diphosphate</text>
        <dbReference type="Rhea" id="RHEA:11344"/>
        <dbReference type="ChEBI" id="CHEBI:33019"/>
        <dbReference type="ChEBI" id="CHEBI:37563"/>
        <dbReference type="ChEBI" id="CHEBI:60073"/>
        <dbReference type="ChEBI" id="CHEBI:68671"/>
        <dbReference type="EC" id="2.7.7.43"/>
    </reaction>
</comment>
<dbReference type="OrthoDB" id="9805604at2"/>
<dbReference type="SUPFAM" id="SSF56784">
    <property type="entry name" value="HAD-like"/>
    <property type="match status" value="1"/>
</dbReference>
<comment type="caution">
    <text evidence="11">The sequence shown here is derived from an EMBL/GenBank/DDBJ whole genome shotgun (WGS) entry which is preliminary data.</text>
</comment>
<keyword evidence="12" id="KW-1185">Reference proteome</keyword>
<dbReference type="NCBIfam" id="TIGR01670">
    <property type="entry name" value="KdsC-phosphatas"/>
    <property type="match status" value="1"/>
</dbReference>
<dbReference type="EC" id="2.7.7.43" evidence="7"/>
<dbReference type="SFLD" id="SFLDS00003">
    <property type="entry name" value="Haloacid_Dehalogenase"/>
    <property type="match status" value="1"/>
</dbReference>
<dbReference type="SUPFAM" id="SSF53448">
    <property type="entry name" value="Nucleotide-diphospho-sugar transferases"/>
    <property type="match status" value="1"/>
</dbReference>
<dbReference type="CDD" id="cd02513">
    <property type="entry name" value="CMP-NeuAc_Synthase"/>
    <property type="match status" value="1"/>
</dbReference>
<dbReference type="GO" id="GO:0046872">
    <property type="term" value="F:metal ion binding"/>
    <property type="evidence" value="ECO:0007669"/>
    <property type="project" value="UniProtKB-KW"/>
</dbReference>
<comment type="similarity">
    <text evidence="5">Belongs to the CMP-NeuNAc synthase family.</text>
</comment>
<evidence type="ECO:0000313" key="11">
    <source>
        <dbReference type="EMBL" id="TWU22914.1"/>
    </source>
</evidence>
<dbReference type="InterPro" id="IPR023214">
    <property type="entry name" value="HAD_sf"/>
</dbReference>
<sequence>MANSTVALIPLRGGSQGIPGKNVKPIAGKPLCRWSLEAACESSLIDRVFVSTDSEKIKQIVNSFELPIEIVDRPAEYATNTASTESVMIDFANRIDFKTLVTIQATSPLTTASDLDRAIGTLRSEAYDSMVTGVIEKRFVWSPDGKPLNYDPVHRPRRQDWKGTLVENGAFYITRREILEHYQCRLGGKIGVFEMEPRTAFEIDEPDDWAVCESLLRRRAFEGDYVEVLRGIQLVICDVDGTLTDGGMYYDANGEALKKFNTRDAHGLSLLRNQGIEVAIVTRENSAVAAARAKKIGIPIHLGVMDKGTFLATLCDQHDVSPSNVAMIGDDFNDIEIMQRSAFSACPADAVKQVRQIASYVATLPGGSGAVREICEVLIESR</sequence>
<dbReference type="GO" id="GO:0016788">
    <property type="term" value="F:hydrolase activity, acting on ester bonds"/>
    <property type="evidence" value="ECO:0007669"/>
    <property type="project" value="InterPro"/>
</dbReference>
<gene>
    <name evidence="11" type="primary">kdsC_2</name>
    <name evidence="11" type="ORF">Pla52o_24460</name>
</gene>
<dbReference type="GO" id="GO:0006054">
    <property type="term" value="P:N-acetylneuraminate metabolic process"/>
    <property type="evidence" value="ECO:0007669"/>
    <property type="project" value="UniProtKB-UniPathway"/>
</dbReference>
<protein>
    <recommendedName>
        <fullName evidence="7">N-acylneuraminate cytidylyltransferase</fullName>
        <ecNumber evidence="7">2.7.7.43</ecNumber>
    </recommendedName>
</protein>
<dbReference type="GO" id="GO:0008781">
    <property type="term" value="F:N-acylneuraminate cytidylyltransferase activity"/>
    <property type="evidence" value="ECO:0007669"/>
    <property type="project" value="UniProtKB-EC"/>
</dbReference>
<dbReference type="Proteomes" id="UP000316304">
    <property type="component" value="Unassembled WGS sequence"/>
</dbReference>
<dbReference type="InterPro" id="IPR036412">
    <property type="entry name" value="HAD-like_sf"/>
</dbReference>
<keyword evidence="10" id="KW-0460">Magnesium</keyword>
<evidence type="ECO:0000256" key="7">
    <source>
        <dbReference type="ARBA" id="ARBA00012491"/>
    </source>
</evidence>
<comment type="pathway">
    <text evidence="3">Amino-sugar metabolism; N-acetylneuraminate metabolism.</text>
</comment>
<evidence type="ECO:0000256" key="3">
    <source>
        <dbReference type="ARBA" id="ARBA00005141"/>
    </source>
</evidence>
<keyword evidence="9 11" id="KW-0378">Hydrolase</keyword>
<dbReference type="AlphaFoldDB" id="A0A5C6CH71"/>
<dbReference type="CDD" id="cd01630">
    <property type="entry name" value="HAD_KDO-like"/>
    <property type="match status" value="1"/>
</dbReference>
<evidence type="ECO:0000313" key="12">
    <source>
        <dbReference type="Proteomes" id="UP000316304"/>
    </source>
</evidence>
<dbReference type="Gene3D" id="3.40.50.1000">
    <property type="entry name" value="HAD superfamily/HAD-like"/>
    <property type="match status" value="1"/>
</dbReference>
<evidence type="ECO:0000256" key="8">
    <source>
        <dbReference type="ARBA" id="ARBA00022723"/>
    </source>
</evidence>
<dbReference type="Gene3D" id="3.90.550.10">
    <property type="entry name" value="Spore Coat Polysaccharide Biosynthesis Protein SpsA, Chain A"/>
    <property type="match status" value="1"/>
</dbReference>
<dbReference type="RefSeq" id="WP_146594732.1">
    <property type="nucleotide sequence ID" value="NZ_SJPT01000004.1"/>
</dbReference>
<organism evidence="11 12">
    <name type="scientific">Novipirellula galeiformis</name>
    <dbReference type="NCBI Taxonomy" id="2528004"/>
    <lineage>
        <taxon>Bacteria</taxon>
        <taxon>Pseudomonadati</taxon>
        <taxon>Planctomycetota</taxon>
        <taxon>Planctomycetia</taxon>
        <taxon>Pirellulales</taxon>
        <taxon>Pirellulaceae</taxon>
        <taxon>Novipirellula</taxon>
    </lineage>
</organism>
<dbReference type="InterPro" id="IPR003329">
    <property type="entry name" value="Cytidylyl_trans"/>
</dbReference>
<evidence type="ECO:0000256" key="6">
    <source>
        <dbReference type="ARBA" id="ARBA00011881"/>
    </source>
</evidence>
<dbReference type="PANTHER" id="PTHR21485:SF3">
    <property type="entry name" value="N-ACYLNEURAMINATE CYTIDYLYLTRANSFERASE"/>
    <property type="match status" value="1"/>
</dbReference>
<dbReference type="FunFam" id="3.40.50.1000:FF:000029">
    <property type="entry name" value="3-deoxy-D-manno-octulosonate 8-phosphate phosphatase KdsC"/>
    <property type="match status" value="1"/>
</dbReference>
<evidence type="ECO:0000256" key="4">
    <source>
        <dbReference type="ARBA" id="ARBA00005893"/>
    </source>
</evidence>
<dbReference type="UniPathway" id="UPA00628"/>
<evidence type="ECO:0000256" key="1">
    <source>
        <dbReference type="ARBA" id="ARBA00001862"/>
    </source>
</evidence>
<dbReference type="PANTHER" id="PTHR21485">
    <property type="entry name" value="HAD SUPERFAMILY MEMBERS CMAS AND KDSC"/>
    <property type="match status" value="1"/>
</dbReference>
<evidence type="ECO:0000256" key="10">
    <source>
        <dbReference type="ARBA" id="ARBA00022842"/>
    </source>
</evidence>
<accession>A0A5C6CH71</accession>
<dbReference type="InterPro" id="IPR006549">
    <property type="entry name" value="HAD-SF_hydro_IIIA"/>
</dbReference>
<name>A0A5C6CH71_9BACT</name>